<evidence type="ECO:0000313" key="5">
    <source>
        <dbReference type="Proteomes" id="UP001154078"/>
    </source>
</evidence>
<dbReference type="InterPro" id="IPR032675">
    <property type="entry name" value="LRR_dom_sf"/>
</dbReference>
<proteinExistence type="predicted"/>
<keyword evidence="5" id="KW-1185">Reference proteome</keyword>
<dbReference type="InterPro" id="IPR050328">
    <property type="entry name" value="Dev_Immune_Receptor"/>
</dbReference>
<dbReference type="AlphaFoldDB" id="A0A9P0AQS5"/>
<dbReference type="Proteomes" id="UP001154078">
    <property type="component" value="Chromosome 1"/>
</dbReference>
<dbReference type="PANTHER" id="PTHR24373:SF275">
    <property type="entry name" value="TIR DOMAIN-CONTAINING PROTEIN"/>
    <property type="match status" value="1"/>
</dbReference>
<name>A0A9P0AQS5_BRAAE</name>
<reference evidence="4" key="1">
    <citation type="submission" date="2021-12" db="EMBL/GenBank/DDBJ databases">
        <authorList>
            <person name="King R."/>
        </authorList>
    </citation>
    <scope>NUCLEOTIDE SEQUENCE</scope>
</reference>
<protein>
    <submittedName>
        <fullName evidence="4">Uncharacterized protein</fullName>
    </submittedName>
</protein>
<evidence type="ECO:0000256" key="1">
    <source>
        <dbReference type="ARBA" id="ARBA00022614"/>
    </source>
</evidence>
<dbReference type="PROSITE" id="PS51450">
    <property type="entry name" value="LRR"/>
    <property type="match status" value="2"/>
</dbReference>
<keyword evidence="3" id="KW-0677">Repeat</keyword>
<dbReference type="InterPro" id="IPR001611">
    <property type="entry name" value="Leu-rich_rpt"/>
</dbReference>
<evidence type="ECO:0000256" key="3">
    <source>
        <dbReference type="ARBA" id="ARBA00022737"/>
    </source>
</evidence>
<dbReference type="OrthoDB" id="676979at2759"/>
<evidence type="ECO:0000256" key="2">
    <source>
        <dbReference type="ARBA" id="ARBA00022729"/>
    </source>
</evidence>
<accession>A0A9P0AQS5</accession>
<dbReference type="SUPFAM" id="SSF52058">
    <property type="entry name" value="L domain-like"/>
    <property type="match status" value="1"/>
</dbReference>
<keyword evidence="2" id="KW-0732">Signal</keyword>
<gene>
    <name evidence="4" type="ORF">MELIAE_LOCUS1888</name>
</gene>
<dbReference type="EMBL" id="OV121132">
    <property type="protein sequence ID" value="CAH0548026.1"/>
    <property type="molecule type" value="Genomic_DNA"/>
</dbReference>
<keyword evidence="1" id="KW-0433">Leucine-rich repeat</keyword>
<dbReference type="Gene3D" id="3.80.10.10">
    <property type="entry name" value="Ribonuclease Inhibitor"/>
    <property type="match status" value="2"/>
</dbReference>
<dbReference type="SMART" id="SM00369">
    <property type="entry name" value="LRR_TYP"/>
    <property type="match status" value="4"/>
</dbReference>
<sequence>MLQLIPTKMDICGVKYVFFMCTVTAISTFPSNLDTTTEWEVATTNPPPFHVTQMSMGLDEIPEGHPQTKSVNFAYNHLSSLENATFSSKSYKALHVIELYQNRINRVEVLAFKGLKSLKTVDLSENNITSLGAYTFEFNGRLEKLDLTGNQISFNRDMHFLVSHSLLTLVLSDNKLESIYEFSFVGVPKLRNLMLDYNALNFIEAKSFKPLVNLQFLSLAHSGVHVLSLNMFDSAPRILDLTSTTLGNTFDPPLRKLKTTAVERLLAIDMYLN</sequence>
<dbReference type="Pfam" id="PF13855">
    <property type="entry name" value="LRR_8"/>
    <property type="match status" value="2"/>
</dbReference>
<evidence type="ECO:0000313" key="4">
    <source>
        <dbReference type="EMBL" id="CAH0548026.1"/>
    </source>
</evidence>
<dbReference type="PANTHER" id="PTHR24373">
    <property type="entry name" value="SLIT RELATED LEUCINE-RICH REPEAT NEURONAL PROTEIN"/>
    <property type="match status" value="1"/>
</dbReference>
<organism evidence="4 5">
    <name type="scientific">Brassicogethes aeneus</name>
    <name type="common">Rape pollen beetle</name>
    <name type="synonym">Meligethes aeneus</name>
    <dbReference type="NCBI Taxonomy" id="1431903"/>
    <lineage>
        <taxon>Eukaryota</taxon>
        <taxon>Metazoa</taxon>
        <taxon>Ecdysozoa</taxon>
        <taxon>Arthropoda</taxon>
        <taxon>Hexapoda</taxon>
        <taxon>Insecta</taxon>
        <taxon>Pterygota</taxon>
        <taxon>Neoptera</taxon>
        <taxon>Endopterygota</taxon>
        <taxon>Coleoptera</taxon>
        <taxon>Polyphaga</taxon>
        <taxon>Cucujiformia</taxon>
        <taxon>Nitidulidae</taxon>
        <taxon>Meligethinae</taxon>
        <taxon>Brassicogethes</taxon>
    </lineage>
</organism>
<dbReference type="InterPro" id="IPR003591">
    <property type="entry name" value="Leu-rich_rpt_typical-subtyp"/>
</dbReference>